<dbReference type="AlphaFoldDB" id="A0A285CIF9"/>
<name>A0A285CIF9_9BACI</name>
<evidence type="ECO:0000313" key="1">
    <source>
        <dbReference type="EMBL" id="SNX67299.1"/>
    </source>
</evidence>
<dbReference type="EMBL" id="OAOP01000001">
    <property type="protein sequence ID" value="SNX67299.1"/>
    <property type="molecule type" value="Genomic_DNA"/>
</dbReference>
<dbReference type="ESTHER" id="9baci-a0a285cif9">
    <property type="family name" value="UCP033634"/>
</dbReference>
<evidence type="ECO:0000313" key="2">
    <source>
        <dbReference type="Proteomes" id="UP000219546"/>
    </source>
</evidence>
<organism evidence="1 2">
    <name type="scientific">Bacillus oleivorans</name>
    <dbReference type="NCBI Taxonomy" id="1448271"/>
    <lineage>
        <taxon>Bacteria</taxon>
        <taxon>Bacillati</taxon>
        <taxon>Bacillota</taxon>
        <taxon>Bacilli</taxon>
        <taxon>Bacillales</taxon>
        <taxon>Bacillaceae</taxon>
        <taxon>Bacillus</taxon>
    </lineage>
</organism>
<dbReference type="OrthoDB" id="1908495at2"/>
<dbReference type="SUPFAM" id="SSF53474">
    <property type="entry name" value="alpha/beta-Hydrolases"/>
    <property type="match status" value="1"/>
</dbReference>
<dbReference type="Proteomes" id="UP000219546">
    <property type="component" value="Unassembled WGS sequence"/>
</dbReference>
<reference evidence="1 2" key="1">
    <citation type="submission" date="2017-08" db="EMBL/GenBank/DDBJ databases">
        <authorList>
            <person name="de Groot N.N."/>
        </authorList>
    </citation>
    <scope>NUCLEOTIDE SEQUENCE [LARGE SCALE GENOMIC DNA]</scope>
    <source>
        <strain evidence="1 2">JC228</strain>
    </source>
</reference>
<dbReference type="PIRSF" id="PIRSF033634">
    <property type="entry name" value="UCP033634"/>
    <property type="match status" value="1"/>
</dbReference>
<dbReference type="Gene3D" id="3.40.50.1820">
    <property type="entry name" value="alpha/beta hydrolase"/>
    <property type="match status" value="1"/>
</dbReference>
<gene>
    <name evidence="1" type="ORF">SAMN05877753_101618</name>
</gene>
<sequence length="218" mass="25070">MVNRKSFPFTNSIGNTLKCTLLTQDDQNRKLAILLPGAGYNTKMPIFYYTTSLFLELGFDVLLINYDFSGKEYEKVSNDELFRCVRKDVLAGYEKVNPGENYQDFVIAGKSLGTIAMATLFDEKKEIGQAKSIWLTPLIHNDYVFNHMSNAKQKSLAVIGTEDFCYREERWTILKQMSNFETLLIDRADHSLDRKGDVLSSIEALKETIEQMRRFVTE</sequence>
<protein>
    <recommendedName>
        <fullName evidence="3">Alpha/beta hydrolase</fullName>
    </recommendedName>
</protein>
<keyword evidence="2" id="KW-1185">Reference proteome</keyword>
<dbReference type="RefSeq" id="WP_097157104.1">
    <property type="nucleotide sequence ID" value="NZ_JBEPMQ010000003.1"/>
</dbReference>
<accession>A0A285CIF9</accession>
<dbReference type="InterPro" id="IPR029058">
    <property type="entry name" value="AB_hydrolase_fold"/>
</dbReference>
<proteinExistence type="predicted"/>
<evidence type="ECO:0008006" key="3">
    <source>
        <dbReference type="Google" id="ProtNLM"/>
    </source>
</evidence>
<dbReference type="InterPro" id="IPR017018">
    <property type="entry name" value="UCP033634"/>
</dbReference>